<dbReference type="eggNOG" id="COG1683">
    <property type="taxonomic scope" value="Bacteria"/>
</dbReference>
<dbReference type="InterPro" id="IPR007553">
    <property type="entry name" value="2-thiour_desulf"/>
</dbReference>
<comment type="caution">
    <text evidence="1">The sequence shown here is derived from an EMBL/GenBank/DDBJ whole genome shotgun (WGS) entry which is preliminary data.</text>
</comment>
<dbReference type="AlphaFoldDB" id="A0A094JFF7"/>
<dbReference type="Pfam" id="PF04463">
    <property type="entry name" value="2-thiour_desulf"/>
    <property type="match status" value="1"/>
</dbReference>
<dbReference type="PANTHER" id="PTHR30087:SF1">
    <property type="entry name" value="HYPOTHETICAL CYTOSOLIC PROTEIN"/>
    <property type="match status" value="1"/>
</dbReference>
<dbReference type="OrthoDB" id="495783at2"/>
<evidence type="ECO:0000313" key="1">
    <source>
        <dbReference type="EMBL" id="KFZ36764.1"/>
    </source>
</evidence>
<protein>
    <submittedName>
        <fullName evidence="1">Uncharacterized protein</fullName>
    </submittedName>
</protein>
<name>A0A094JFF7_9GAMM</name>
<dbReference type="PANTHER" id="PTHR30087">
    <property type="entry name" value="INNER MEMBRANE PROTEIN"/>
    <property type="match status" value="1"/>
</dbReference>
<keyword evidence="2" id="KW-1185">Reference proteome</keyword>
<proteinExistence type="predicted"/>
<dbReference type="EMBL" id="JPEO01000012">
    <property type="protein sequence ID" value="KFZ36764.1"/>
    <property type="molecule type" value="Genomic_DNA"/>
</dbReference>
<dbReference type="Proteomes" id="UP000029264">
    <property type="component" value="Unassembled WGS sequence"/>
</dbReference>
<gene>
    <name evidence="1" type="ORF">HR45_14165</name>
</gene>
<evidence type="ECO:0000313" key="2">
    <source>
        <dbReference type="Proteomes" id="UP000029264"/>
    </source>
</evidence>
<sequence length="159" mass="17084">MSRAKVLVSACLLGQRVRYDGGDNRLQHPLLTQLSHEQRIVPFCPECAGGLATPREPAEQRGTQVITRSGRDVTAEFHRGAELALQVAQQHDVVMALLKARSPSCGVGSIYDGQFQRQLIAGNGVTAARLQAAGIKTFSEEQLAQASAWLAVYDAAAES</sequence>
<organism evidence="1 2">
    <name type="scientific">Shewanella mangrovi</name>
    <dbReference type="NCBI Taxonomy" id="1515746"/>
    <lineage>
        <taxon>Bacteria</taxon>
        <taxon>Pseudomonadati</taxon>
        <taxon>Pseudomonadota</taxon>
        <taxon>Gammaproteobacteria</taxon>
        <taxon>Alteromonadales</taxon>
        <taxon>Shewanellaceae</taxon>
        <taxon>Shewanella</taxon>
    </lineage>
</organism>
<accession>A0A094JFF7</accession>
<dbReference type="RefSeq" id="WP_037443995.1">
    <property type="nucleotide sequence ID" value="NZ_JPEO01000012.1"/>
</dbReference>
<reference evidence="1 2" key="1">
    <citation type="submission" date="2014-06" db="EMBL/GenBank/DDBJ databases">
        <title>Shewanella sp. YQH10.</title>
        <authorList>
            <person name="Liu Y."/>
            <person name="Zeng R."/>
        </authorList>
    </citation>
    <scope>NUCLEOTIDE SEQUENCE [LARGE SCALE GENOMIC DNA]</scope>
    <source>
        <strain evidence="1 2">YQH10</strain>
    </source>
</reference>
<dbReference type="STRING" id="1515746.HR45_14165"/>